<sequence length="598" mass="66091">MTAQATEKLLEPSAPTLDGLFRARAERSPERPAYRWYDRATAEWREITWGETGAEVARWRAALAAEGLVSGERVAVAQRNGVQWILFEQAALSLGLVVVPLYPDDRPDSLAWQLKDSGARLLLLQDAGRWHRLQPALEEVTQLVRVVIPGSERVTDQRATALDEWLPAVGNVPPAPVHSDDLATLVYTSGTYGRPKGVMLSHRNILSNVRAALEQIDVYPSDRFLSFLPLAHMLERTGGYYLPMAAGACVAFARSVAQLSMDFASQRPTAVIAVPRIFETAYGRITQRLADGPRWRRTLFDTAVRVGWRRFKYRQGCAAWHPSLLAGPLLRRLVGRPVLERLGGRLRIAVSGGAALSPELARTFIGLGLDLCQGYGLTEASPVVTFNPPGNNRPESIGVLLPGWEARFDSGGELLVRGPSVMRGYWRNPKATAEAIDRAGWLHTGDLGEQRGDHFYLTGRRKEILVLSNGENVPPAALEGAIALDPLFEQVMVVGEGRPFLSALVVVNGEVWGQVAERFELPADATGLMQSAAREEMLRRIAERLHAFPAYAKVRQVYATLDGWSIESGLLTPTLKVRRNAVFSRYAEEIARLYQAKR</sequence>
<dbReference type="AlphaFoldDB" id="A0A1G5Q989"/>
<dbReference type="GO" id="GO:0016020">
    <property type="term" value="C:membrane"/>
    <property type="evidence" value="ECO:0007669"/>
    <property type="project" value="TreeGrafter"/>
</dbReference>
<keyword evidence="5" id="KW-1185">Reference proteome</keyword>
<dbReference type="Proteomes" id="UP000199648">
    <property type="component" value="Unassembled WGS sequence"/>
</dbReference>
<dbReference type="PANTHER" id="PTHR43272">
    <property type="entry name" value="LONG-CHAIN-FATTY-ACID--COA LIGASE"/>
    <property type="match status" value="1"/>
</dbReference>
<dbReference type="STRING" id="415747.SAMN03097708_01692"/>
<proteinExistence type="predicted"/>
<dbReference type="GO" id="GO:0004467">
    <property type="term" value="F:long-chain fatty acid-CoA ligase activity"/>
    <property type="evidence" value="ECO:0007669"/>
    <property type="project" value="TreeGrafter"/>
</dbReference>
<dbReference type="RefSeq" id="WP_092995317.1">
    <property type="nucleotide sequence ID" value="NZ_FMWD01000004.1"/>
</dbReference>
<feature type="domain" description="AMP-dependent synthetase/ligase" evidence="3">
    <location>
        <begin position="21"/>
        <end position="426"/>
    </location>
</feature>
<dbReference type="InterPro" id="IPR000873">
    <property type="entry name" value="AMP-dep_synth/lig_dom"/>
</dbReference>
<keyword evidence="2" id="KW-0067">ATP-binding</keyword>
<evidence type="ECO:0000259" key="3">
    <source>
        <dbReference type="Pfam" id="PF00501"/>
    </source>
</evidence>
<protein>
    <submittedName>
        <fullName evidence="4">Long-chain acyl-CoA synthetase</fullName>
    </submittedName>
</protein>
<dbReference type="CDD" id="cd05907">
    <property type="entry name" value="VL_LC_FACS_like"/>
    <property type="match status" value="1"/>
</dbReference>
<organism evidence="4 5">
    <name type="scientific">Thiohalomonas denitrificans</name>
    <dbReference type="NCBI Taxonomy" id="415747"/>
    <lineage>
        <taxon>Bacteria</taxon>
        <taxon>Pseudomonadati</taxon>
        <taxon>Pseudomonadota</taxon>
        <taxon>Gammaproteobacteria</taxon>
        <taxon>Thiohalomonadales</taxon>
        <taxon>Thiohalomonadaceae</taxon>
        <taxon>Thiohalomonas</taxon>
    </lineage>
</organism>
<dbReference type="OrthoDB" id="5296889at2"/>
<dbReference type="EMBL" id="FMWD01000004">
    <property type="protein sequence ID" value="SCZ58413.1"/>
    <property type="molecule type" value="Genomic_DNA"/>
</dbReference>
<evidence type="ECO:0000256" key="2">
    <source>
        <dbReference type="ARBA" id="ARBA00022840"/>
    </source>
</evidence>
<reference evidence="4 5" key="1">
    <citation type="submission" date="2016-10" db="EMBL/GenBank/DDBJ databases">
        <authorList>
            <person name="de Groot N.N."/>
        </authorList>
    </citation>
    <scope>NUCLEOTIDE SEQUENCE [LARGE SCALE GENOMIC DNA]</scope>
    <source>
        <strain evidence="4 5">HLD2</strain>
    </source>
</reference>
<keyword evidence="1" id="KW-0547">Nucleotide-binding</keyword>
<dbReference type="Gene3D" id="3.40.50.12780">
    <property type="entry name" value="N-terminal domain of ligase-like"/>
    <property type="match status" value="1"/>
</dbReference>
<accession>A0A1G5Q989</accession>
<evidence type="ECO:0000256" key="1">
    <source>
        <dbReference type="ARBA" id="ARBA00022741"/>
    </source>
</evidence>
<dbReference type="GO" id="GO:0005524">
    <property type="term" value="F:ATP binding"/>
    <property type="evidence" value="ECO:0007669"/>
    <property type="project" value="UniProtKB-KW"/>
</dbReference>
<gene>
    <name evidence="4" type="ORF">SAMN03097708_01692</name>
</gene>
<dbReference type="Pfam" id="PF00501">
    <property type="entry name" value="AMP-binding"/>
    <property type="match status" value="1"/>
</dbReference>
<dbReference type="Pfam" id="PF23562">
    <property type="entry name" value="AMP-binding_C_3"/>
    <property type="match status" value="1"/>
</dbReference>
<dbReference type="PANTHER" id="PTHR43272:SF33">
    <property type="entry name" value="AMP-BINDING DOMAIN-CONTAINING PROTEIN-RELATED"/>
    <property type="match status" value="1"/>
</dbReference>
<evidence type="ECO:0000313" key="5">
    <source>
        <dbReference type="Proteomes" id="UP000199648"/>
    </source>
</evidence>
<name>A0A1G5Q989_9GAMM</name>
<evidence type="ECO:0000313" key="4">
    <source>
        <dbReference type="EMBL" id="SCZ58413.1"/>
    </source>
</evidence>
<dbReference type="InterPro" id="IPR042099">
    <property type="entry name" value="ANL_N_sf"/>
</dbReference>
<dbReference type="SUPFAM" id="SSF56801">
    <property type="entry name" value="Acetyl-CoA synthetase-like"/>
    <property type="match status" value="1"/>
</dbReference>